<feature type="transmembrane region" description="Helical" evidence="2">
    <location>
        <begin position="6"/>
        <end position="28"/>
    </location>
</feature>
<protein>
    <submittedName>
        <fullName evidence="3">(diamondback moth) hypothetical protein</fullName>
    </submittedName>
</protein>
<evidence type="ECO:0000256" key="2">
    <source>
        <dbReference type="SAM" id="Phobius"/>
    </source>
</evidence>
<evidence type="ECO:0000313" key="3">
    <source>
        <dbReference type="EMBL" id="CAG9134306.1"/>
    </source>
</evidence>
<evidence type="ECO:0000313" key="4">
    <source>
        <dbReference type="Proteomes" id="UP000653454"/>
    </source>
</evidence>
<evidence type="ECO:0000256" key="1">
    <source>
        <dbReference type="SAM" id="MobiDB-lite"/>
    </source>
</evidence>
<sequence>MNTSYLSSRMMMGAAVVGLVGAAGMFIYEQVYAEKRRAMLVTEVARLDKQVSSMRTELEALRELQKETHLRRLKQKKRVRREVAPPRAAVPSDAVDGVDGGEKSYASDSEYFTDYQSIIGTDNEMDSEGEFYDVPTDEDEDDTLRDSLGNGHASTLRVDDLPLDKGDSPTKLPQNST</sequence>
<reference evidence="3" key="1">
    <citation type="submission" date="2020-11" db="EMBL/GenBank/DDBJ databases">
        <authorList>
            <person name="Whiteford S."/>
        </authorList>
    </citation>
    <scope>NUCLEOTIDE SEQUENCE</scope>
</reference>
<feature type="compositionally biased region" description="Basic and acidic residues" evidence="1">
    <location>
        <begin position="157"/>
        <end position="168"/>
    </location>
</feature>
<accession>A0A8S4G1L4</accession>
<dbReference type="AlphaFoldDB" id="A0A8S4G1L4"/>
<keyword evidence="2" id="KW-0812">Transmembrane</keyword>
<feature type="region of interest" description="Disordered" evidence="1">
    <location>
        <begin position="73"/>
        <end position="107"/>
    </location>
</feature>
<keyword evidence="2" id="KW-0472">Membrane</keyword>
<feature type="region of interest" description="Disordered" evidence="1">
    <location>
        <begin position="122"/>
        <end position="177"/>
    </location>
</feature>
<comment type="caution">
    <text evidence="3">The sequence shown here is derived from an EMBL/GenBank/DDBJ whole genome shotgun (WGS) entry which is preliminary data.</text>
</comment>
<name>A0A8S4G1L4_PLUXY</name>
<proteinExistence type="predicted"/>
<feature type="compositionally biased region" description="Acidic residues" evidence="1">
    <location>
        <begin position="123"/>
        <end position="143"/>
    </location>
</feature>
<keyword evidence="2" id="KW-1133">Transmembrane helix</keyword>
<organism evidence="3 4">
    <name type="scientific">Plutella xylostella</name>
    <name type="common">Diamondback moth</name>
    <name type="synonym">Plutella maculipennis</name>
    <dbReference type="NCBI Taxonomy" id="51655"/>
    <lineage>
        <taxon>Eukaryota</taxon>
        <taxon>Metazoa</taxon>
        <taxon>Ecdysozoa</taxon>
        <taxon>Arthropoda</taxon>
        <taxon>Hexapoda</taxon>
        <taxon>Insecta</taxon>
        <taxon>Pterygota</taxon>
        <taxon>Neoptera</taxon>
        <taxon>Endopterygota</taxon>
        <taxon>Lepidoptera</taxon>
        <taxon>Glossata</taxon>
        <taxon>Ditrysia</taxon>
        <taxon>Yponomeutoidea</taxon>
        <taxon>Plutellidae</taxon>
        <taxon>Plutella</taxon>
    </lineage>
</organism>
<gene>
    <name evidence="3" type="ORF">PLXY2_LOCUS12584</name>
</gene>
<dbReference type="EMBL" id="CAJHNJ030000076">
    <property type="protein sequence ID" value="CAG9134306.1"/>
    <property type="molecule type" value="Genomic_DNA"/>
</dbReference>
<dbReference type="Proteomes" id="UP000653454">
    <property type="component" value="Unassembled WGS sequence"/>
</dbReference>
<keyword evidence="4" id="KW-1185">Reference proteome</keyword>